<gene>
    <name evidence="5" type="ORF">ENN70_04085</name>
    <name evidence="6" type="ORF">ENR21_05670</name>
</gene>
<comment type="caution">
    <text evidence="5">The sequence shown here is derived from an EMBL/GenBank/DDBJ whole genome shotgun (WGS) entry which is preliminary data.</text>
</comment>
<dbReference type="SUPFAM" id="SSF110455">
    <property type="entry name" value="Toprim domain"/>
    <property type="match status" value="1"/>
</dbReference>
<name>A0A7C2SKM9_ARCFL</name>
<proteinExistence type="inferred from homology"/>
<organism evidence="5">
    <name type="scientific">Archaeoglobus fulgidus</name>
    <dbReference type="NCBI Taxonomy" id="2234"/>
    <lineage>
        <taxon>Archaea</taxon>
        <taxon>Methanobacteriati</taxon>
        <taxon>Methanobacteriota</taxon>
        <taxon>Archaeoglobi</taxon>
        <taxon>Archaeoglobales</taxon>
        <taxon>Archaeoglobaceae</taxon>
        <taxon>Archaeoglobus</taxon>
    </lineage>
</organism>
<evidence type="ECO:0000256" key="1">
    <source>
        <dbReference type="ARBA" id="ARBA00022723"/>
    </source>
</evidence>
<dbReference type="PANTHER" id="PTHR39964:SF2">
    <property type="entry name" value="UPF0292 PROTEIN MJ1624"/>
    <property type="match status" value="1"/>
</dbReference>
<evidence type="ECO:0000313" key="6">
    <source>
        <dbReference type="EMBL" id="HGF87862.1"/>
    </source>
</evidence>
<dbReference type="PROSITE" id="PS50880">
    <property type="entry name" value="TOPRIM"/>
    <property type="match status" value="1"/>
</dbReference>
<dbReference type="Gene3D" id="3.40.1360.10">
    <property type="match status" value="1"/>
</dbReference>
<comment type="similarity">
    <text evidence="3">Belongs to the UPF0292 family.</text>
</comment>
<sequence length="131" mass="14937">MEDYKPFFDAVEELKERSKEGWVVVVEGKKDVKSLRAIGVSGEIVVFTGIASTVEILKDSDVIILTDFDSKGMEIERRLVEALRSYGKVPDVEIKRKIFISVRKEISKVEEIFAFYEKVSTQLSTRVQMGE</sequence>
<accession>A0A7C2SKM9</accession>
<protein>
    <recommendedName>
        <fullName evidence="3">UPF0292 protein ENN70_04085</fullName>
    </recommendedName>
</protein>
<dbReference type="EMBL" id="DSQD01000174">
    <property type="protein sequence ID" value="HGF87862.1"/>
    <property type="molecule type" value="Genomic_DNA"/>
</dbReference>
<dbReference type="AlphaFoldDB" id="A0A7C2SKM9"/>
<dbReference type="InterPro" id="IPR006171">
    <property type="entry name" value="TOPRIM_dom"/>
</dbReference>
<evidence type="ECO:0000259" key="4">
    <source>
        <dbReference type="PROSITE" id="PS50880"/>
    </source>
</evidence>
<dbReference type="Pfam" id="PF01751">
    <property type="entry name" value="Toprim"/>
    <property type="match status" value="1"/>
</dbReference>
<evidence type="ECO:0000313" key="5">
    <source>
        <dbReference type="EMBL" id="HET21268.1"/>
    </source>
</evidence>
<dbReference type="GO" id="GO:0046872">
    <property type="term" value="F:metal ion binding"/>
    <property type="evidence" value="ECO:0007669"/>
    <property type="project" value="UniProtKB-KW"/>
</dbReference>
<dbReference type="EMBL" id="DSCQ01000049">
    <property type="protein sequence ID" value="HET21268.1"/>
    <property type="molecule type" value="Genomic_DNA"/>
</dbReference>
<feature type="domain" description="Toprim" evidence="4">
    <location>
        <begin position="21"/>
        <end position="98"/>
    </location>
</feature>
<dbReference type="HAMAP" id="MF_01095">
    <property type="entry name" value="UPF0292"/>
    <property type="match status" value="1"/>
</dbReference>
<keyword evidence="1" id="KW-0479">Metal-binding</keyword>
<dbReference type="InterPro" id="IPR022972">
    <property type="entry name" value="UPF0292"/>
</dbReference>
<dbReference type="CDD" id="cd01027">
    <property type="entry name" value="TOPRIM_RNase_M5_like"/>
    <property type="match status" value="1"/>
</dbReference>
<dbReference type="SMART" id="SM00493">
    <property type="entry name" value="TOPRIM"/>
    <property type="match status" value="1"/>
</dbReference>
<reference evidence="5" key="1">
    <citation type="journal article" date="2020" name="mSystems">
        <title>Genome- and Community-Level Interaction Insights into Carbon Utilization and Element Cycling Functions of Hydrothermarchaeota in Hydrothermal Sediment.</title>
        <authorList>
            <person name="Zhou Z."/>
            <person name="Liu Y."/>
            <person name="Xu W."/>
            <person name="Pan J."/>
            <person name="Luo Z.H."/>
            <person name="Li M."/>
        </authorList>
    </citation>
    <scope>NUCLEOTIDE SEQUENCE [LARGE SCALE GENOMIC DNA]</scope>
    <source>
        <strain evidence="5">SpSt-12</strain>
        <strain evidence="6">SpSt-38</strain>
    </source>
</reference>
<dbReference type="PANTHER" id="PTHR39964">
    <property type="entry name" value="UPF0292 PROTEIN TK1411"/>
    <property type="match status" value="1"/>
</dbReference>
<dbReference type="InterPro" id="IPR034141">
    <property type="entry name" value="TOPRIM_RNase_M5-like"/>
</dbReference>
<evidence type="ECO:0000256" key="2">
    <source>
        <dbReference type="ARBA" id="ARBA00022842"/>
    </source>
</evidence>
<keyword evidence="2" id="KW-0460">Magnesium</keyword>
<evidence type="ECO:0000256" key="3">
    <source>
        <dbReference type="HAMAP-Rule" id="MF_01095"/>
    </source>
</evidence>